<reference evidence="5" key="1">
    <citation type="submission" date="2016-11" db="UniProtKB">
        <authorList>
            <consortium name="WormBaseParasite"/>
        </authorList>
    </citation>
    <scope>IDENTIFICATION</scope>
</reference>
<dbReference type="Gene3D" id="1.25.40.20">
    <property type="entry name" value="Ankyrin repeat-containing domain"/>
    <property type="match status" value="2"/>
</dbReference>
<evidence type="ECO:0000259" key="3">
    <source>
        <dbReference type="PROSITE" id="PS51212"/>
    </source>
</evidence>
<feature type="compositionally biased region" description="Polar residues" evidence="1">
    <location>
        <begin position="804"/>
        <end position="845"/>
    </location>
</feature>
<dbReference type="InterPro" id="IPR036770">
    <property type="entry name" value="Ankyrin_rpt-contain_sf"/>
</dbReference>
<dbReference type="PANTHER" id="PTHR24121">
    <property type="entry name" value="NO MECHANORECEPTOR POTENTIAL C, ISOFORM D-RELATED"/>
    <property type="match status" value="1"/>
</dbReference>
<dbReference type="InterPro" id="IPR002889">
    <property type="entry name" value="WSC_carb-bd"/>
</dbReference>
<organism evidence="4 5">
    <name type="scientific">Macrostomum lignano</name>
    <dbReference type="NCBI Taxonomy" id="282301"/>
    <lineage>
        <taxon>Eukaryota</taxon>
        <taxon>Metazoa</taxon>
        <taxon>Spiralia</taxon>
        <taxon>Lophotrochozoa</taxon>
        <taxon>Platyhelminthes</taxon>
        <taxon>Rhabditophora</taxon>
        <taxon>Macrostomorpha</taxon>
        <taxon>Macrostomida</taxon>
        <taxon>Macrostomidae</taxon>
        <taxon>Macrostomum</taxon>
    </lineage>
</organism>
<evidence type="ECO:0000256" key="2">
    <source>
        <dbReference type="SAM" id="Phobius"/>
    </source>
</evidence>
<keyword evidence="4" id="KW-1185">Reference proteome</keyword>
<dbReference type="PROSITE" id="PS51212">
    <property type="entry name" value="WSC"/>
    <property type="match status" value="1"/>
</dbReference>
<protein>
    <submittedName>
        <fullName evidence="5">WSC domain-containing protein</fullName>
    </submittedName>
</protein>
<dbReference type="SMART" id="SM00321">
    <property type="entry name" value="WSC"/>
    <property type="match status" value="1"/>
</dbReference>
<dbReference type="Pfam" id="PF12796">
    <property type="entry name" value="Ank_2"/>
    <property type="match status" value="2"/>
</dbReference>
<sequence>PRISAYIRATGQATNNLLDSPEWDRTADTGTTGTPCGQQRLLAASGCPEPPAAESSQVAKRINLRRFIFYDSGAVESLQNHRVASKANLQTCTPVVPSETSVAPDSLTECGDDESTVSQIVTFLRARPPNPPPPTLSRELFSGCCRAAELLEPTECGAGVASDGPPPLIADVLAVSIRSRPVEFDRDSGELIERFYCAAAEILFNERKDKSGEVHSRFLILFFILFFIIVSALHLVGAPVAISVLEPELRSGHVDGPLKFLTLRFVINFLNWNVEPAAPGHRDARVQIFEDPLLNRHCIVVPNRVFAKKVEFDNVIAHLRMLLVQLDVLVAQRAASNSIRFIVILFITSTKRQFVNKGLDTLLLVVSHHRAPVLEEIIIEHILASVVMVQHSGVEASHLLSLRRQLHRFAIVVEFHRFGQRLVSGREHRTFVLEKFPLGTVASFFFFFNSLLAAAEADDEDASTPLDSIGSFLTFLLDGWSPLASAEALPPDEAPAVAAAADDDCSDEGVGGGDAFRLATLNFLARGTSSSLLLVLPFLKSPEPPGASIGSQPLRLVHRTPFKPASLELAGILIERAQIVNRIAQYLNKIFEIIFVLNIVASHRNSELLIQPVKIVHQVSLLHQPAAPAGELGHNPGRLVNNKAVLPVQQREERTPDVLFALLHVAFKHIDASFLFLKQIVQQTKIGGMDSKADASTATSIARKAVLGPKVLNRNGAKNDIVLSATIINSTDADINGQTVMIAMHGYRVYKSDTANVDILPIDGSDFYQHAVGNKAVTKETKKDDERKQTAAGNTRYLGRDATNLPNRALSQHKPLSQTNGYQQRGNSDINPRISGPTTDRNGSTIAGEAKSKDPRPETDCSHGRTVSALSIVADGLVMLSTRGYCHMPAASSGPIRIDVFHYNKLRSSWRLFEPVFLARSDRYLFRLWPGSYSTGPELTVSIEPIRSLWITWSPAVEFLIGWTRHRKNPLHKSPLYLHGQCDLVPAVSLIIGYDFEIDSKKTLVGRSPTVPKLHFNQSQRQFMKRIGGCLARSDRRGAAVLAGGSAAGAAGAAVPAPVVGAESTSGSNRSLGCAGCGVRISRCWFHLVPSLSSTACMVIAVRHFRPSMSSAGDLPFGTDLLLSHEGQAAEWLLDGSRCWVDLGLVYSAGAASYRTAEGRWVPRLQVRRQVADLRDSGRLPAKVDSEAQLLHQVSTDDVVAAWRNEEPVLHRLVAVAHLQLVHHQADSGPVRSEFQRRPDLPVATRHCVDCDHLVRGIDSSLLAATATPEASHVLPLAGQGVVGPWSRPQRVQAPPGLAVLPAGAGRCLPFAATFWPLGCRIDWTAAVLEVDGAIALASLEASSMETAMLSAFARLRSSTFSVSSLSRILGAATKVLTSSPGSCWRWRKRYLATITLGFSPKIFSSSALVAANTMQTLSILPLILCCCIAFGHSLSTEFGLLGCFVDTATRDVNGLDGWSTIGPYSVTWSSGGTVTLSSMTVQLCSEICAYGKFRYFGVQFSSYCFCGNSYGRHGKAADSHCNMACAGNSAQICGGADRNSVYRQIYYRQEGEYFTLVDRDYVNVTSTSGPFYRTEQPVRSLVECVYRCEADCQAVLFHLDACHLLRFPVLPHELKTVAGKFAIRTTLSDFLPNEDPTEILEQSFPTSLAEMLDKVGGWRGRSSPDNPQQTSICPGCLAAEIMALAAYGCPRPWRKLRHLQLRCIASRSWVIAFLTTCSLELSLLIALSSGPETLLRSRATRRLSTKLGCLDDDFPALTMPVEVELSGCPVGHASNDRMQLTLQRFPSKVVVRTGSQLQQVGGGLLYCRQHFRLRSAARRSSVAMATEMERKLRAALEAGDSEELQRLCGEVGSNIELEVGGFDKQDFPFEELRKNAAGPSRGLQAVHLAAQHQDESWMKLVKEKGGRGCLRIVNEDGKTVAHFAAMNRKSNSCLKWLVKELGSDCLTVPDKYGNTAVHLAAQHQGIESLEWIKRQIGTDCFRLKGLLDRTAFHFAAQKSDNSNLKWLVKELGSDCLTVPDKEKSDNSNLKWLVKELGSDCLTVPDKYGDTAVHLAAQHQGIESLEEIMDRTAFHFAAQKSDNSNLKWLVKELGSDCLTVPDEYGDTAVHLAAQHQGIESLEWIKRQIGTDCFRLKGMWDRTAFHFAAKKSDNSNLKWLVKELGSDCLTGIESLEWIKRQIGTDCFRLKGDDDRTAFHFAAEKSDNSNLKWLVKELGSDCLTVPDKDGDTAVHLAAQHQPVDSLQFIFDQIGAEMFSLKNNRGETPADVVESRRCETDESAKRAWISSTQRRLEASRPPAGSSAPTAASA</sequence>
<dbReference type="Proteomes" id="UP000095280">
    <property type="component" value="Unplaced"/>
</dbReference>
<accession>A0A1I8HR11</accession>
<dbReference type="SUPFAM" id="SSF48403">
    <property type="entry name" value="Ankyrin repeat"/>
    <property type="match status" value="1"/>
</dbReference>
<feature type="transmembrane region" description="Helical" evidence="2">
    <location>
        <begin position="218"/>
        <end position="242"/>
    </location>
</feature>
<dbReference type="PANTHER" id="PTHR24121:SF21">
    <property type="entry name" value="ANKYRIN REPEAT FAMILY PROTEIN"/>
    <property type="match status" value="1"/>
</dbReference>
<feature type="domain" description="WSC" evidence="3">
    <location>
        <begin position="1438"/>
        <end position="1546"/>
    </location>
</feature>
<feature type="compositionally biased region" description="Low complexity" evidence="1">
    <location>
        <begin position="2296"/>
        <end position="2310"/>
    </location>
</feature>
<proteinExistence type="predicted"/>
<feature type="region of interest" description="Disordered" evidence="1">
    <location>
        <begin position="778"/>
        <end position="863"/>
    </location>
</feature>
<name>A0A1I8HR11_9PLAT</name>
<feature type="region of interest" description="Disordered" evidence="1">
    <location>
        <begin position="2280"/>
        <end position="2310"/>
    </location>
</feature>
<evidence type="ECO:0000313" key="5">
    <source>
        <dbReference type="WBParaSite" id="maker-uti_cns_0007366-snap-gene-0.6-mRNA-1"/>
    </source>
</evidence>
<dbReference type="SMART" id="SM00248">
    <property type="entry name" value="ANK"/>
    <property type="match status" value="8"/>
</dbReference>
<feature type="compositionally biased region" description="Basic and acidic residues" evidence="1">
    <location>
        <begin position="850"/>
        <end position="863"/>
    </location>
</feature>
<evidence type="ECO:0000313" key="4">
    <source>
        <dbReference type="Proteomes" id="UP000095280"/>
    </source>
</evidence>
<dbReference type="Pfam" id="PF01822">
    <property type="entry name" value="WSC"/>
    <property type="match status" value="1"/>
</dbReference>
<dbReference type="InterPro" id="IPR002110">
    <property type="entry name" value="Ankyrin_rpt"/>
</dbReference>
<keyword evidence="2" id="KW-0472">Membrane</keyword>
<feature type="compositionally biased region" description="Basic and acidic residues" evidence="1">
    <location>
        <begin position="778"/>
        <end position="789"/>
    </location>
</feature>
<dbReference type="WBParaSite" id="maker-uti_cns_0007366-snap-gene-0.6-mRNA-1">
    <property type="protein sequence ID" value="maker-uti_cns_0007366-snap-gene-0.6-mRNA-1"/>
    <property type="gene ID" value="maker-uti_cns_0007366-snap-gene-0.6"/>
</dbReference>
<keyword evidence="2" id="KW-0812">Transmembrane</keyword>
<evidence type="ECO:0000256" key="1">
    <source>
        <dbReference type="SAM" id="MobiDB-lite"/>
    </source>
</evidence>
<keyword evidence="2" id="KW-1133">Transmembrane helix</keyword>